<feature type="transmembrane region" description="Helical" evidence="1">
    <location>
        <begin position="21"/>
        <end position="42"/>
    </location>
</feature>
<accession>W4PBY9</accession>
<dbReference type="EMBL" id="BAIQ01000080">
    <property type="protein sequence ID" value="GAE17245.1"/>
    <property type="molecule type" value="Genomic_DNA"/>
</dbReference>
<name>W4PBY9_9BACE</name>
<sequence length="67" mass="7788">MLYQLSYYRIYIRSAMPCRNSSAKVAIFFISQIKIVIFYQFFRGQDSCGVYLEAVVGQNNARLFCGK</sequence>
<keyword evidence="1" id="KW-1133">Transmembrane helix</keyword>
<gene>
    <name evidence="2" type="ORF">JCM6292_3830</name>
</gene>
<evidence type="ECO:0000313" key="2">
    <source>
        <dbReference type="EMBL" id="GAE17245.1"/>
    </source>
</evidence>
<keyword evidence="1" id="KW-0812">Transmembrane</keyword>
<keyword evidence="1" id="KW-0472">Membrane</keyword>
<dbReference type="Proteomes" id="UP000018861">
    <property type="component" value="Unassembled WGS sequence"/>
</dbReference>
<evidence type="ECO:0000313" key="3">
    <source>
        <dbReference type="Proteomes" id="UP000018861"/>
    </source>
</evidence>
<organism evidence="2 3">
    <name type="scientific">Bacteroides pyogenes JCM 6292</name>
    <dbReference type="NCBI Taxonomy" id="1235809"/>
    <lineage>
        <taxon>Bacteria</taxon>
        <taxon>Pseudomonadati</taxon>
        <taxon>Bacteroidota</taxon>
        <taxon>Bacteroidia</taxon>
        <taxon>Bacteroidales</taxon>
        <taxon>Bacteroidaceae</taxon>
        <taxon>Bacteroides</taxon>
    </lineage>
</organism>
<dbReference type="AlphaFoldDB" id="W4PBY9"/>
<protein>
    <submittedName>
        <fullName evidence="2">Uncharacterized protein</fullName>
    </submittedName>
</protein>
<reference evidence="2 3" key="1">
    <citation type="journal article" date="2014" name="Genome Announc.">
        <title>Draft Genome Sequences of Three Strains of Bacteroides pyogenes Isolated from a Cat and Swine.</title>
        <authorList>
            <person name="Sakamoto M."/>
            <person name="Oshima K."/>
            <person name="Suda W."/>
            <person name="Kitamura K."/>
            <person name="Iida T."/>
            <person name="Hattori M."/>
            <person name="Ohkuma M."/>
        </authorList>
    </citation>
    <scope>NUCLEOTIDE SEQUENCE [LARGE SCALE GENOMIC DNA]</scope>
    <source>
        <strain evidence="2 3">JCM 6292</strain>
    </source>
</reference>
<evidence type="ECO:0000256" key="1">
    <source>
        <dbReference type="SAM" id="Phobius"/>
    </source>
</evidence>
<proteinExistence type="predicted"/>
<comment type="caution">
    <text evidence="2">The sequence shown here is derived from an EMBL/GenBank/DDBJ whole genome shotgun (WGS) entry which is preliminary data.</text>
</comment>